<feature type="transmembrane region" description="Helical" evidence="1">
    <location>
        <begin position="67"/>
        <end position="86"/>
    </location>
</feature>
<name>A0A0G3CDL6_METBA</name>
<keyword evidence="1" id="KW-0472">Membrane</keyword>
<evidence type="ECO:0000256" key="1">
    <source>
        <dbReference type="SAM" id="Phobius"/>
    </source>
</evidence>
<dbReference type="Proteomes" id="UP000035331">
    <property type="component" value="Chromosome"/>
</dbReference>
<evidence type="ECO:0000313" key="2">
    <source>
        <dbReference type="EMBL" id="AKJ37142.1"/>
    </source>
</evidence>
<organism evidence="2 3">
    <name type="scientific">Methanosarcina barkeri CM1</name>
    <dbReference type="NCBI Taxonomy" id="796385"/>
    <lineage>
        <taxon>Archaea</taxon>
        <taxon>Methanobacteriati</taxon>
        <taxon>Methanobacteriota</taxon>
        <taxon>Stenosarchaea group</taxon>
        <taxon>Methanomicrobia</taxon>
        <taxon>Methanosarcinales</taxon>
        <taxon>Methanosarcinaceae</taxon>
        <taxon>Methanosarcina</taxon>
    </lineage>
</organism>
<keyword evidence="1" id="KW-1133">Transmembrane helix</keyword>
<reference evidence="3" key="1">
    <citation type="submission" date="2014-06" db="EMBL/GenBank/DDBJ databases">
        <title>The complete genome sequence of Methanosarcina barkeri CM1.</title>
        <authorList>
            <consortium name="Pastoral Greenhouse Gas Research Consortium"/>
            <person name="Lambie S.C."/>
            <person name="Leahy S.C."/>
            <person name="Kelly W.J."/>
            <person name="Li D."/>
            <person name="Reilly K."/>
            <person name="Attwood G.T."/>
            <person name="Altermann E."/>
        </authorList>
    </citation>
    <scope>NUCLEOTIDE SEQUENCE [LARGE SCALE GENOMIC DNA]</scope>
    <source>
        <strain evidence="3">CM1</strain>
    </source>
</reference>
<reference evidence="2 3" key="2">
    <citation type="journal article" date="2015" name="Stand. Genomic Sci.">
        <title>The complete genome sequence of the rumen methanogen Methanosarcina barkeri CM1.</title>
        <authorList>
            <person name="Lambie S.C."/>
            <person name="Kelly W.J."/>
            <person name="Leahy S.C."/>
            <person name="Li D."/>
            <person name="Reilly K."/>
            <person name="McAllister T.A."/>
            <person name="Valle E.R."/>
            <person name="Attwood G.T."/>
            <person name="Altermann E."/>
        </authorList>
    </citation>
    <scope>NUCLEOTIDE SEQUENCE [LARGE SCALE GENOMIC DNA]</scope>
    <source>
        <strain evidence="2 3">CM1</strain>
    </source>
</reference>
<keyword evidence="1" id="KW-0812">Transmembrane</keyword>
<dbReference type="EMBL" id="CP008746">
    <property type="protein sequence ID" value="AKJ37142.1"/>
    <property type="molecule type" value="Genomic_DNA"/>
</dbReference>
<evidence type="ECO:0000313" key="3">
    <source>
        <dbReference type="Proteomes" id="UP000035331"/>
    </source>
</evidence>
<dbReference type="PATRIC" id="fig|796385.3.peg.16"/>
<gene>
    <name evidence="2" type="ORF">MCM1_0015</name>
</gene>
<accession>A0A0G3CDL6</accession>
<dbReference type="AlphaFoldDB" id="A0A0G3CDL6"/>
<sequence length="130" mass="14936">MNDKNGHNHIPSKVSFILFDFKFEHAAVEVLYILCYDMQAVLLKITVCQMKVFLNKAESILINYARLINYAYAYLLCLPILSPAGFRAKDILKSKLDIHYFSLNVPLNTVLKNSEVSCSAKFQEINWDRG</sequence>
<proteinExistence type="predicted"/>
<protein>
    <submittedName>
        <fullName evidence="2">Uncharacterized protein</fullName>
    </submittedName>
</protein>